<protein>
    <recommendedName>
        <fullName evidence="5">Probable membrane transporter protein</fullName>
    </recommendedName>
</protein>
<dbReference type="InterPro" id="IPR051598">
    <property type="entry name" value="TSUP/Inactive_protease-like"/>
</dbReference>
<feature type="transmembrane region" description="Helical" evidence="5">
    <location>
        <begin position="245"/>
        <end position="262"/>
    </location>
</feature>
<comment type="caution">
    <text evidence="6">The sequence shown here is derived from an EMBL/GenBank/DDBJ whole genome shotgun (WGS) entry which is preliminary data.</text>
</comment>
<dbReference type="PANTHER" id="PTHR43701">
    <property type="entry name" value="MEMBRANE TRANSPORTER PROTEIN MJ0441-RELATED"/>
    <property type="match status" value="1"/>
</dbReference>
<keyword evidence="2 5" id="KW-0812">Transmembrane</keyword>
<proteinExistence type="inferred from homology"/>
<dbReference type="AlphaFoldDB" id="A0A4Z1AIP0"/>
<dbReference type="PANTHER" id="PTHR43701:SF2">
    <property type="entry name" value="MEMBRANE TRANSPORTER PROTEIN YJNA-RELATED"/>
    <property type="match status" value="1"/>
</dbReference>
<accession>A0A4Z1AIP0</accession>
<evidence type="ECO:0000256" key="5">
    <source>
        <dbReference type="RuleBase" id="RU363041"/>
    </source>
</evidence>
<gene>
    <name evidence="6" type="ORF">EHR06_11025</name>
</gene>
<dbReference type="InterPro" id="IPR002781">
    <property type="entry name" value="TM_pro_TauE-like"/>
</dbReference>
<comment type="subcellular location">
    <subcellularLocation>
        <location evidence="5">Cell membrane</location>
        <topology evidence="5">Multi-pass membrane protein</topology>
    </subcellularLocation>
    <subcellularLocation>
        <location evidence="1">Membrane</location>
        <topology evidence="1">Multi-pass membrane protein</topology>
    </subcellularLocation>
</comment>
<evidence type="ECO:0000313" key="7">
    <source>
        <dbReference type="Proteomes" id="UP000297241"/>
    </source>
</evidence>
<dbReference type="GO" id="GO:0005886">
    <property type="term" value="C:plasma membrane"/>
    <property type="evidence" value="ECO:0007669"/>
    <property type="project" value="UniProtKB-SubCell"/>
</dbReference>
<dbReference type="EMBL" id="RQHS01000018">
    <property type="protein sequence ID" value="TGM98463.1"/>
    <property type="molecule type" value="Genomic_DNA"/>
</dbReference>
<evidence type="ECO:0000256" key="2">
    <source>
        <dbReference type="ARBA" id="ARBA00022692"/>
    </source>
</evidence>
<organism evidence="6 7">
    <name type="scientific">Leptospira dzoumogneensis</name>
    <dbReference type="NCBI Taxonomy" id="2484904"/>
    <lineage>
        <taxon>Bacteria</taxon>
        <taxon>Pseudomonadati</taxon>
        <taxon>Spirochaetota</taxon>
        <taxon>Spirochaetia</taxon>
        <taxon>Leptospirales</taxon>
        <taxon>Leptospiraceae</taxon>
        <taxon>Leptospira</taxon>
    </lineage>
</organism>
<feature type="transmembrane region" description="Helical" evidence="5">
    <location>
        <begin position="193"/>
        <end position="211"/>
    </location>
</feature>
<evidence type="ECO:0000256" key="4">
    <source>
        <dbReference type="ARBA" id="ARBA00023136"/>
    </source>
</evidence>
<evidence type="ECO:0000313" key="6">
    <source>
        <dbReference type="EMBL" id="TGM98463.1"/>
    </source>
</evidence>
<dbReference type="Proteomes" id="UP000297241">
    <property type="component" value="Unassembled WGS sequence"/>
</dbReference>
<feature type="transmembrane region" description="Helical" evidence="5">
    <location>
        <begin position="148"/>
        <end position="181"/>
    </location>
</feature>
<reference evidence="6" key="1">
    <citation type="journal article" date="2019" name="PLoS Negl. Trop. Dis.">
        <title>Revisiting the worldwide diversity of Leptospira species in the environment.</title>
        <authorList>
            <person name="Vincent A.T."/>
            <person name="Schiettekatte O."/>
            <person name="Bourhy P."/>
            <person name="Veyrier F.J."/>
            <person name="Picardeau M."/>
        </authorList>
    </citation>
    <scope>NUCLEOTIDE SEQUENCE [LARGE SCALE GENOMIC DNA]</scope>
    <source>
        <strain evidence="6">201601113</strain>
    </source>
</reference>
<dbReference type="OrthoDB" id="8559161at2"/>
<feature type="transmembrane region" description="Helical" evidence="5">
    <location>
        <begin position="39"/>
        <end position="59"/>
    </location>
</feature>
<sequence length="268" mass="28829">MLILGYISSFIMGTMLGMIGAGGSILTVPILFYFFGQDAIFATTNSLFIVGISALTGAIIQVKKGNTNIRIGMYFAVPSFLGIYIARNLLLPSIPNILISNFGIILTKPLFIMILFSIIMLYSSWAMIHSSNSLTIETTEPNTRSANLLLICTKGLMVGMITGFLGAGGGFLIIPALIILLNFPIRKAVGTSLIIISANSLFGFGISFRSVQTENCPLLLTICGFGIAGMFLGQKLSHKMSERSLKSGFGYFALIVASLILWDQGLKL</sequence>
<feature type="transmembrane region" description="Helical" evidence="5">
    <location>
        <begin position="71"/>
        <end position="90"/>
    </location>
</feature>
<evidence type="ECO:0000256" key="1">
    <source>
        <dbReference type="ARBA" id="ARBA00004141"/>
    </source>
</evidence>
<feature type="transmembrane region" description="Helical" evidence="5">
    <location>
        <begin position="217"/>
        <end position="233"/>
    </location>
</feature>
<keyword evidence="4 5" id="KW-0472">Membrane</keyword>
<keyword evidence="7" id="KW-1185">Reference proteome</keyword>
<feature type="transmembrane region" description="Helical" evidence="5">
    <location>
        <begin position="6"/>
        <end position="32"/>
    </location>
</feature>
<dbReference type="Pfam" id="PF01925">
    <property type="entry name" value="TauE"/>
    <property type="match status" value="1"/>
</dbReference>
<evidence type="ECO:0000256" key="3">
    <source>
        <dbReference type="ARBA" id="ARBA00022989"/>
    </source>
</evidence>
<comment type="similarity">
    <text evidence="5">Belongs to the 4-toluene sulfonate uptake permease (TSUP) (TC 2.A.102) family.</text>
</comment>
<dbReference type="RefSeq" id="WP_135757045.1">
    <property type="nucleotide sequence ID" value="NZ_RQHS01000018.1"/>
</dbReference>
<keyword evidence="5" id="KW-1003">Cell membrane</keyword>
<keyword evidence="3 5" id="KW-1133">Transmembrane helix</keyword>
<name>A0A4Z1AIP0_9LEPT</name>